<dbReference type="PANTHER" id="PTHR12792">
    <property type="entry name" value="EXTRA SPINDLE POLES 1-RELATED"/>
    <property type="match status" value="1"/>
</dbReference>
<dbReference type="PANTHER" id="PTHR12792:SF0">
    <property type="entry name" value="SEPARIN"/>
    <property type="match status" value="1"/>
</dbReference>
<evidence type="ECO:0000256" key="1">
    <source>
        <dbReference type="ARBA" id="ARBA00000451"/>
    </source>
</evidence>
<keyword evidence="7" id="KW-1185">Reference proteome</keyword>
<dbReference type="InterPro" id="IPR030397">
    <property type="entry name" value="SEPARIN_core_dom"/>
</dbReference>
<dbReference type="EMBL" id="RXIC02000025">
    <property type="protein sequence ID" value="KAB1206991.1"/>
    <property type="molecule type" value="Genomic_DNA"/>
</dbReference>
<dbReference type="GO" id="GO:0005737">
    <property type="term" value="C:cytoplasm"/>
    <property type="evidence" value="ECO:0007669"/>
    <property type="project" value="TreeGrafter"/>
</dbReference>
<dbReference type="GO" id="GO:0004197">
    <property type="term" value="F:cysteine-type endopeptidase activity"/>
    <property type="evidence" value="ECO:0007669"/>
    <property type="project" value="InterPro"/>
</dbReference>
<keyword evidence="4" id="KW-0159">Chromosome partition</keyword>
<evidence type="ECO:0000259" key="5">
    <source>
        <dbReference type="PROSITE" id="PS51700"/>
    </source>
</evidence>
<evidence type="ECO:0000256" key="4">
    <source>
        <dbReference type="ARBA" id="ARBA00022829"/>
    </source>
</evidence>
<evidence type="ECO:0000313" key="7">
    <source>
        <dbReference type="Proteomes" id="UP000516437"/>
    </source>
</evidence>
<dbReference type="GO" id="GO:0072686">
    <property type="term" value="C:mitotic spindle"/>
    <property type="evidence" value="ECO:0007669"/>
    <property type="project" value="TreeGrafter"/>
</dbReference>
<feature type="domain" description="Peptidase C50" evidence="5">
    <location>
        <begin position="856"/>
        <end position="950"/>
    </location>
</feature>
<dbReference type="Pfam" id="PF03568">
    <property type="entry name" value="Separin_C"/>
    <property type="match status" value="1"/>
</dbReference>
<dbReference type="AlphaFoldDB" id="A0A6A1V2Z8"/>
<dbReference type="GO" id="GO:0051307">
    <property type="term" value="P:meiotic chromosome separation"/>
    <property type="evidence" value="ECO:0007669"/>
    <property type="project" value="TreeGrafter"/>
</dbReference>
<dbReference type="PROSITE" id="PS51700">
    <property type="entry name" value="SEPARIN"/>
    <property type="match status" value="1"/>
</dbReference>
<comment type="catalytic activity">
    <reaction evidence="1">
        <text>All bonds known to be hydrolyzed by this endopeptidase have arginine in P1 and an acidic residue in P4. P6 is often occupied by an acidic residue or by a hydroxy-amino-acid residue, the phosphorylation of which enhances cleavage.</text>
        <dbReference type="EC" id="3.4.22.49"/>
    </reaction>
</comment>
<evidence type="ECO:0000256" key="2">
    <source>
        <dbReference type="ARBA" id="ARBA00012489"/>
    </source>
</evidence>
<dbReference type="GO" id="GO:0005634">
    <property type="term" value="C:nucleus"/>
    <property type="evidence" value="ECO:0007669"/>
    <property type="project" value="InterPro"/>
</dbReference>
<dbReference type="Proteomes" id="UP000516437">
    <property type="component" value="Chromosome 7"/>
</dbReference>
<dbReference type="InterPro" id="IPR005314">
    <property type="entry name" value="Peptidase_C50"/>
</dbReference>
<protein>
    <recommendedName>
        <fullName evidence="2">separase</fullName>
        <ecNumber evidence="2">3.4.22.49</ecNumber>
    </recommendedName>
</protein>
<name>A0A6A1V2Z8_9ROSI</name>
<dbReference type="OrthoDB" id="10255632at2759"/>
<reference evidence="6 7" key="1">
    <citation type="journal article" date="2019" name="Plant Biotechnol. J.">
        <title>The red bayberry genome and genetic basis of sex determination.</title>
        <authorList>
            <person name="Jia H.M."/>
            <person name="Jia H.J."/>
            <person name="Cai Q.L."/>
            <person name="Wang Y."/>
            <person name="Zhao H.B."/>
            <person name="Yang W.F."/>
            <person name="Wang G.Y."/>
            <person name="Li Y.H."/>
            <person name="Zhan D.L."/>
            <person name="Shen Y.T."/>
            <person name="Niu Q.F."/>
            <person name="Chang L."/>
            <person name="Qiu J."/>
            <person name="Zhao L."/>
            <person name="Xie H.B."/>
            <person name="Fu W.Y."/>
            <person name="Jin J."/>
            <person name="Li X.W."/>
            <person name="Jiao Y."/>
            <person name="Zhou C.C."/>
            <person name="Tu T."/>
            <person name="Chai C.Y."/>
            <person name="Gao J.L."/>
            <person name="Fan L.J."/>
            <person name="van de Weg E."/>
            <person name="Wang J.Y."/>
            <person name="Gao Z.S."/>
        </authorList>
    </citation>
    <scope>NUCLEOTIDE SEQUENCE [LARGE SCALE GENOMIC DNA]</scope>
    <source>
        <tissue evidence="6">Leaves</tissue>
    </source>
</reference>
<gene>
    <name evidence="6" type="ORF">CJ030_MR7G008093</name>
</gene>
<dbReference type="EC" id="3.4.22.49" evidence="2"/>
<evidence type="ECO:0000313" key="6">
    <source>
        <dbReference type="EMBL" id="KAB1206991.1"/>
    </source>
</evidence>
<evidence type="ECO:0000256" key="3">
    <source>
        <dbReference type="ARBA" id="ARBA00022801"/>
    </source>
</evidence>
<dbReference type="GO" id="GO:0006508">
    <property type="term" value="P:proteolysis"/>
    <property type="evidence" value="ECO:0007669"/>
    <property type="project" value="InterPro"/>
</dbReference>
<keyword evidence="3" id="KW-0378">Hydrolase</keyword>
<accession>A0A6A1V2Z8</accession>
<comment type="caution">
    <text evidence="6">The sequence shown here is derived from an EMBL/GenBank/DDBJ whole genome shotgun (WGS) entry which is preliminary data.</text>
</comment>
<organism evidence="6 7">
    <name type="scientific">Morella rubra</name>
    <name type="common">Chinese bayberry</name>
    <dbReference type="NCBI Taxonomy" id="262757"/>
    <lineage>
        <taxon>Eukaryota</taxon>
        <taxon>Viridiplantae</taxon>
        <taxon>Streptophyta</taxon>
        <taxon>Embryophyta</taxon>
        <taxon>Tracheophyta</taxon>
        <taxon>Spermatophyta</taxon>
        <taxon>Magnoliopsida</taxon>
        <taxon>eudicotyledons</taxon>
        <taxon>Gunneridae</taxon>
        <taxon>Pentapetalae</taxon>
        <taxon>rosids</taxon>
        <taxon>fabids</taxon>
        <taxon>Fagales</taxon>
        <taxon>Myricaceae</taxon>
        <taxon>Morella</taxon>
    </lineage>
</organism>
<sequence>MQVGIIHERIGNGAEAETFLIWGQNISCSLNLPLFMVAFSSVLGKVYRRKRHWDLAEEELQSAKKILTNTNGTFSCMKCRLMLEATVDQYLGDLSRSTYDSTAEDISLERFSHAENLYKLALDKLNFSVWKNCVSCPEKENAESMIHKTTLAKDGERGASDKFAHFVGTEQDTRKSTRAVQKAKAEAKKSRNNAPRPLLKEECLISENNSRITRSRYRANQNQLVSTSGEAQVGVSRCLKGDNVSDCSDMLCHWELLQETKTSMVGFGCQVKCICDKMRCWQCLVMEVIESGLVNNYIHLKWEYFRRRLSLRLLTCMGKCFGNRGQIHDTHKVFFQSISLLVSRNAFGDTHSVPLASLLDFAGKEISGDAFNVERAVILYNMCWFSLKSYRSKDTRTTCCDLFNINLSKLVSWLMLAFVHCREVPILFQKVSKLLAMVYVLSASTELFPSLSSCKALSETNWASYFHQASLGTHLNYQFFSNMTGRCKDQQLVDAEGAYVAGSTCRGGETTNLPRLAPDSIEDLEEFVSKFFLGLPGMTMVCISLLGGAYASLLNDLLLYPTCVGAWMLVSRFNSKSQPVVLLLPVDPVIEESSDDDADSGCAKICKSTSEHWHCPWGSTVVDDVAPVFKQILEDNYLSSSVFPIEDTKRNRTLWWMWRKKLDRRLGQLLRNLEDLWLGPWRCMLLGEWSDCKHLELVHKKLVQDLKSRCKLEVHESLLKVILGGFNCAFEGEACILQLCLRRGCFVGRVGHCDEAKCGTFCKASNGVCKQSELAFKLIQDAVNELEGEDFGNREPIILVLDSEVQMLPWENLPILRNQEVYRMPSVGSISAALDRSHHHQEHVGKIVASFPMIDPLDAFYLLNPSGDLSSTQVEFERWFRDQNLEGKAGSAPTAEELVVALKSHDLFIYFGHGSGAQYIPRHEIQKLENCAATLLMGCSSGSLTLNGSYIPQGTPLSYLLAGSPIIVANLWEVTDKDIDRFGKAVLDAWLRERSSCMIGCPKCDSVAEEFKAMTVRGGKGNARRKAQTKKSPEACETSSFKDFCDHRPKIGSFMSQAREACTLPFLIGASPLRFPAKAAGGFGKIALP</sequence>
<proteinExistence type="predicted"/>